<dbReference type="GO" id="GO:0005829">
    <property type="term" value="C:cytosol"/>
    <property type="evidence" value="ECO:0007669"/>
    <property type="project" value="TreeGrafter"/>
</dbReference>
<dbReference type="RefSeq" id="WP_136456900.1">
    <property type="nucleotide sequence ID" value="NZ_SRSF01000001.1"/>
</dbReference>
<dbReference type="GO" id="GO:0003677">
    <property type="term" value="F:DNA binding"/>
    <property type="evidence" value="ECO:0007669"/>
    <property type="project" value="InterPro"/>
</dbReference>
<organism evidence="6 7">
    <name type="scientific">Neolewinella litorea</name>
    <dbReference type="NCBI Taxonomy" id="2562452"/>
    <lineage>
        <taxon>Bacteria</taxon>
        <taxon>Pseudomonadati</taxon>
        <taxon>Bacteroidota</taxon>
        <taxon>Saprospiria</taxon>
        <taxon>Saprospirales</taxon>
        <taxon>Lewinellaceae</taxon>
        <taxon>Neolewinella</taxon>
    </lineage>
</organism>
<name>A0A4S4NTY1_9BACT</name>
<sequence>MTNPEIASHFRELGKLMELHGDNPFKIRSYTNAYNKLRKVERNLATMSPEELQELEGVGKAIADKIHELATTGTMETLEKWRAQTPEGVREMLHISGFGPKKVKAVWDGLGVTTVGQLLYAINENRLVELKGFGLKTQETLKHKLEFLQKSRGRFLYRTIALASEALLEQLRELHPTERFEPTGALRRGCPTLSGIELLTTLAPALVAKIPGLNVNEIDEERTQGAIDDLPFTFYHCAPENFGSKQFRYTGSKEFLRAFVERFPETDFSGLPTEDAVFARAQVQWIAPELREEAWFLNPAQAASPSSELVTEQDIRGVVHVHTTYSDGIHSLRQMAEAARDKGYEYILITDHSQAAFYANGLKPDRVREQWREIDDLNRDLAPFRIIKGTECDILSDGSLDYDEELLAGFEVVIASIHSNLNMDKERATQRLLTAIRHPSTTILGHPTGRLLLSREGYPIDHARVIDACAEHGVAIELNANPYRLDLDWSWLPYARERGVPISINPDAHSTGGIDDIRWGVVAARKGGLTPEQCLNAGSAENLLRFAGCSTTKS</sequence>
<keyword evidence="6" id="KW-0540">Nuclease</keyword>
<evidence type="ECO:0000313" key="7">
    <source>
        <dbReference type="Proteomes" id="UP000308528"/>
    </source>
</evidence>
<evidence type="ECO:0000256" key="1">
    <source>
        <dbReference type="ARBA" id="ARBA00022634"/>
    </source>
</evidence>
<evidence type="ECO:0000259" key="5">
    <source>
        <dbReference type="SMART" id="SM00483"/>
    </source>
</evidence>
<dbReference type="InterPro" id="IPR022311">
    <property type="entry name" value="PolX-like"/>
</dbReference>
<dbReference type="Pfam" id="PF14716">
    <property type="entry name" value="HHH_8"/>
    <property type="match status" value="1"/>
</dbReference>
<feature type="domain" description="Helix-hairpin-helix DNA-binding motif class 1" evidence="3">
    <location>
        <begin position="90"/>
        <end position="109"/>
    </location>
</feature>
<feature type="domain" description="Helix-hairpin-helix DNA-binding motif class 1" evidence="3">
    <location>
        <begin position="50"/>
        <end position="69"/>
    </location>
</feature>
<evidence type="ECO:0000259" key="4">
    <source>
        <dbReference type="SMART" id="SM00481"/>
    </source>
</evidence>
<dbReference type="Gene3D" id="1.10.150.20">
    <property type="entry name" value="5' to 3' exonuclease, C-terminal subdomain"/>
    <property type="match status" value="1"/>
</dbReference>
<dbReference type="GO" id="GO:0042578">
    <property type="term" value="F:phosphoric ester hydrolase activity"/>
    <property type="evidence" value="ECO:0007669"/>
    <property type="project" value="TreeGrafter"/>
</dbReference>
<dbReference type="SUPFAM" id="SSF89550">
    <property type="entry name" value="PHP domain-like"/>
    <property type="match status" value="1"/>
</dbReference>
<dbReference type="InterPro" id="IPR002054">
    <property type="entry name" value="DNA-dir_DNA_pol_X"/>
</dbReference>
<keyword evidence="2" id="KW-0235">DNA replication</keyword>
<dbReference type="Proteomes" id="UP000308528">
    <property type="component" value="Unassembled WGS sequence"/>
</dbReference>
<reference evidence="6 7" key="1">
    <citation type="submission" date="2019-04" db="EMBL/GenBank/DDBJ databases">
        <title>Lewinella litorea sp. nov., isolated from a marine sand.</title>
        <authorList>
            <person name="Yoon J.-H."/>
        </authorList>
    </citation>
    <scope>NUCLEOTIDE SEQUENCE [LARGE SCALE GENOMIC DNA]</scope>
    <source>
        <strain evidence="6 7">HSMS-39</strain>
    </source>
</reference>
<dbReference type="InterPro" id="IPR003141">
    <property type="entry name" value="Pol/His_phosphatase_N"/>
</dbReference>
<dbReference type="FunFam" id="3.20.20.140:FF:000047">
    <property type="entry name" value="PHP domain-containing protein"/>
    <property type="match status" value="1"/>
</dbReference>
<dbReference type="SMART" id="SM00278">
    <property type="entry name" value="HhH1"/>
    <property type="match status" value="3"/>
</dbReference>
<dbReference type="InterPro" id="IPR047967">
    <property type="entry name" value="PolX_PHP"/>
</dbReference>
<gene>
    <name evidence="6" type="ORF">E4021_04890</name>
</gene>
<protein>
    <submittedName>
        <fullName evidence="6">DNA polymerase/3'-5' exonuclease PolX</fullName>
    </submittedName>
</protein>
<dbReference type="InterPro" id="IPR050243">
    <property type="entry name" value="PHP_phosphatase"/>
</dbReference>
<dbReference type="Gene3D" id="3.20.20.140">
    <property type="entry name" value="Metal-dependent hydrolases"/>
    <property type="match status" value="1"/>
</dbReference>
<dbReference type="GO" id="GO:0008270">
    <property type="term" value="F:zinc ion binding"/>
    <property type="evidence" value="ECO:0007669"/>
    <property type="project" value="TreeGrafter"/>
</dbReference>
<feature type="domain" description="Polymerase/histidinol phosphatase N-terminal" evidence="4">
    <location>
        <begin position="317"/>
        <end position="396"/>
    </location>
</feature>
<dbReference type="SMART" id="SM00481">
    <property type="entry name" value="POLIIIAc"/>
    <property type="match status" value="1"/>
</dbReference>
<dbReference type="CDD" id="cd07436">
    <property type="entry name" value="PHP_PolX"/>
    <property type="match status" value="1"/>
</dbReference>
<dbReference type="PANTHER" id="PTHR36928:SF1">
    <property type="entry name" value="PHOSPHATASE YCDX-RELATED"/>
    <property type="match status" value="1"/>
</dbReference>
<dbReference type="GO" id="GO:0006281">
    <property type="term" value="P:DNA repair"/>
    <property type="evidence" value="ECO:0007669"/>
    <property type="project" value="InterPro"/>
</dbReference>
<dbReference type="InterPro" id="IPR027421">
    <property type="entry name" value="DNA_pol_lamdba_lyase_dom_sf"/>
</dbReference>
<dbReference type="AlphaFoldDB" id="A0A4S4NTY1"/>
<keyword evidence="6" id="KW-0269">Exonuclease</keyword>
<dbReference type="InterPro" id="IPR010996">
    <property type="entry name" value="HHH_MUS81"/>
</dbReference>
<dbReference type="Pfam" id="PF02811">
    <property type="entry name" value="PHP"/>
    <property type="match status" value="1"/>
</dbReference>
<dbReference type="PANTHER" id="PTHR36928">
    <property type="entry name" value="PHOSPHATASE YCDX-RELATED"/>
    <property type="match status" value="1"/>
</dbReference>
<comment type="caution">
    <text evidence="6">The sequence shown here is derived from an EMBL/GenBank/DDBJ whole genome shotgun (WGS) entry which is preliminary data.</text>
</comment>
<dbReference type="GO" id="GO:0003887">
    <property type="term" value="F:DNA-directed DNA polymerase activity"/>
    <property type="evidence" value="ECO:0007669"/>
    <property type="project" value="InterPro"/>
</dbReference>
<dbReference type="SMART" id="SM00483">
    <property type="entry name" value="POLXc"/>
    <property type="match status" value="1"/>
</dbReference>
<evidence type="ECO:0000256" key="2">
    <source>
        <dbReference type="ARBA" id="ARBA00022705"/>
    </source>
</evidence>
<dbReference type="SUPFAM" id="SSF47802">
    <property type="entry name" value="DNA polymerase beta, N-terminal domain-like"/>
    <property type="match status" value="1"/>
</dbReference>
<dbReference type="PIRSF" id="PIRSF005047">
    <property type="entry name" value="UCP005047_YshC"/>
    <property type="match status" value="1"/>
</dbReference>
<dbReference type="SUPFAM" id="SSF47781">
    <property type="entry name" value="RuvA domain 2-like"/>
    <property type="match status" value="1"/>
</dbReference>
<evidence type="ECO:0000313" key="6">
    <source>
        <dbReference type="EMBL" id="THH41928.1"/>
    </source>
</evidence>
<dbReference type="InterPro" id="IPR010994">
    <property type="entry name" value="RuvA_2-like"/>
</dbReference>
<accession>A0A4S4NTY1</accession>
<dbReference type="InterPro" id="IPR003583">
    <property type="entry name" value="Hlx-hairpin-Hlx_DNA-bd_motif"/>
</dbReference>
<feature type="domain" description="DNA-directed DNA polymerase X" evidence="5">
    <location>
        <begin position="1"/>
        <end position="292"/>
    </location>
</feature>
<dbReference type="InterPro" id="IPR016195">
    <property type="entry name" value="Pol/histidinol_Pase-like"/>
</dbReference>
<dbReference type="Gene3D" id="1.10.150.110">
    <property type="entry name" value="DNA polymerase beta, N-terminal domain-like"/>
    <property type="match status" value="1"/>
</dbReference>
<keyword evidence="7" id="KW-1185">Reference proteome</keyword>
<dbReference type="SUPFAM" id="SSF81301">
    <property type="entry name" value="Nucleotidyltransferase"/>
    <property type="match status" value="1"/>
</dbReference>
<dbReference type="EMBL" id="SRSF01000001">
    <property type="protein sequence ID" value="THH41928.1"/>
    <property type="molecule type" value="Genomic_DNA"/>
</dbReference>
<keyword evidence="1" id="KW-0237">DNA synthesis</keyword>
<dbReference type="OrthoDB" id="9808747at2"/>
<dbReference type="Pfam" id="PF14520">
    <property type="entry name" value="HHH_5"/>
    <property type="match status" value="1"/>
</dbReference>
<dbReference type="GO" id="GO:0004527">
    <property type="term" value="F:exonuclease activity"/>
    <property type="evidence" value="ECO:0007669"/>
    <property type="project" value="UniProtKB-KW"/>
</dbReference>
<dbReference type="InterPro" id="IPR043519">
    <property type="entry name" value="NT_sf"/>
</dbReference>
<keyword evidence="6" id="KW-0378">Hydrolase</keyword>
<dbReference type="InterPro" id="IPR004013">
    <property type="entry name" value="PHP_dom"/>
</dbReference>
<proteinExistence type="predicted"/>
<feature type="domain" description="Helix-hairpin-helix DNA-binding motif class 1" evidence="3">
    <location>
        <begin position="125"/>
        <end position="144"/>
    </location>
</feature>
<evidence type="ECO:0000259" key="3">
    <source>
        <dbReference type="SMART" id="SM00278"/>
    </source>
</evidence>